<dbReference type="Proteomes" id="UP000031549">
    <property type="component" value="Unassembled WGS sequence"/>
</dbReference>
<dbReference type="AlphaFoldDB" id="A0A846H3F3"/>
<protein>
    <submittedName>
        <fullName evidence="2">Uncharacterized protein</fullName>
    </submittedName>
</protein>
<proteinExistence type="predicted"/>
<gene>
    <name evidence="2" type="ORF">PI95_006005</name>
</gene>
<sequence length="45" mass="4999">MGSGEWGVDKGDKEDKEDKETRRQGEISPLLLIPPTPYSPFPIPS</sequence>
<feature type="region of interest" description="Disordered" evidence="1">
    <location>
        <begin position="1"/>
        <end position="45"/>
    </location>
</feature>
<reference evidence="2 3" key="1">
    <citation type="journal article" date="2015" name="Genome Announc.">
        <title>Draft Genome Sequence of Cyanobacterium Hassallia byssoidea Strain VB512170, Isolated from Monuments in India.</title>
        <authorList>
            <person name="Singh D."/>
            <person name="Chandrababunaidu M.M."/>
            <person name="Panda A."/>
            <person name="Sen D."/>
            <person name="Bhattacharyya S."/>
            <person name="Adhikary S.P."/>
            <person name="Tripathy S."/>
        </authorList>
    </citation>
    <scope>NUCLEOTIDE SEQUENCE [LARGE SCALE GENOMIC DNA]</scope>
    <source>
        <strain evidence="2 3">VB512170</strain>
    </source>
</reference>
<evidence type="ECO:0000256" key="1">
    <source>
        <dbReference type="SAM" id="MobiDB-lite"/>
    </source>
</evidence>
<accession>A0A846H3F3</accession>
<evidence type="ECO:0000313" key="3">
    <source>
        <dbReference type="Proteomes" id="UP000031549"/>
    </source>
</evidence>
<organism evidence="2 3">
    <name type="scientific">Hassallia byssoidea VB512170</name>
    <dbReference type="NCBI Taxonomy" id="1304833"/>
    <lineage>
        <taxon>Bacteria</taxon>
        <taxon>Bacillati</taxon>
        <taxon>Cyanobacteriota</taxon>
        <taxon>Cyanophyceae</taxon>
        <taxon>Nostocales</taxon>
        <taxon>Tolypothrichaceae</taxon>
        <taxon>Hassallia</taxon>
    </lineage>
</organism>
<feature type="compositionally biased region" description="Basic and acidic residues" evidence="1">
    <location>
        <begin position="7"/>
        <end position="25"/>
    </location>
</feature>
<keyword evidence="3" id="KW-1185">Reference proteome</keyword>
<dbReference type="RefSeq" id="WP_163518645.1">
    <property type="nucleotide sequence ID" value="NZ_JTCM02000007.1"/>
</dbReference>
<dbReference type="EMBL" id="JTCM02000007">
    <property type="protein sequence ID" value="NEU72137.1"/>
    <property type="molecule type" value="Genomic_DNA"/>
</dbReference>
<comment type="caution">
    <text evidence="2">The sequence shown here is derived from an EMBL/GenBank/DDBJ whole genome shotgun (WGS) entry which is preliminary data.</text>
</comment>
<evidence type="ECO:0000313" key="2">
    <source>
        <dbReference type="EMBL" id="NEU72137.1"/>
    </source>
</evidence>
<feature type="compositionally biased region" description="Pro residues" evidence="1">
    <location>
        <begin position="32"/>
        <end position="45"/>
    </location>
</feature>
<name>A0A846H3F3_9CYAN</name>